<dbReference type="InterPro" id="IPR050903">
    <property type="entry name" value="Bact_Chemotaxis_MeTrfase"/>
</dbReference>
<dbReference type="PANTHER" id="PTHR24422:SF19">
    <property type="entry name" value="CHEMOTAXIS PROTEIN METHYLTRANSFERASE"/>
    <property type="match status" value="1"/>
</dbReference>
<keyword evidence="6" id="KW-1185">Reference proteome</keyword>
<evidence type="ECO:0000256" key="1">
    <source>
        <dbReference type="ARBA" id="ARBA00022603"/>
    </source>
</evidence>
<reference evidence="5 6" key="1">
    <citation type="submission" date="2020-08" db="EMBL/GenBank/DDBJ databases">
        <title>Genomic Encyclopedia of Type Strains, Phase III (KMG-III): the genomes of soil and plant-associated and newly described type strains.</title>
        <authorList>
            <person name="Whitman W."/>
        </authorList>
    </citation>
    <scope>NUCLEOTIDE SEQUENCE [LARGE SCALE GENOMIC DNA]</scope>
    <source>
        <strain evidence="5 6">CECT 7247</strain>
    </source>
</reference>
<evidence type="ECO:0000313" key="5">
    <source>
        <dbReference type="EMBL" id="MBB3197176.1"/>
    </source>
</evidence>
<dbReference type="Gene3D" id="1.25.40.10">
    <property type="entry name" value="Tetratricopeptide repeat domain"/>
    <property type="match status" value="1"/>
</dbReference>
<dbReference type="InterPro" id="IPR029063">
    <property type="entry name" value="SAM-dependent_MTases_sf"/>
</dbReference>
<keyword evidence="1 5" id="KW-0489">Methyltransferase</keyword>
<keyword evidence="3" id="KW-0949">S-adenosyl-L-methionine</keyword>
<dbReference type="PRINTS" id="PR00996">
    <property type="entry name" value="CHERMTFRASE"/>
</dbReference>
<evidence type="ECO:0000256" key="3">
    <source>
        <dbReference type="ARBA" id="ARBA00022691"/>
    </source>
</evidence>
<feature type="domain" description="CheR-type methyltransferase" evidence="4">
    <location>
        <begin position="19"/>
        <end position="283"/>
    </location>
</feature>
<sequence length="482" mass="53399">MTRETVPVLLEGEEAFGLLERLRALVARHLGLQLDPSQDDRLRNTLHRLAGPEAPAAWLTRLERFTSQADQDAMAAALTVGETYFFRHAEQLDALRTVVLPRWVKRHPAPRRLRALCAGCASGEEAYTLAMTLQRSVLGPGGVDWDITAFDINAAALQRARTAHYNAWSLRATPPAWRDLWFRPDGAGWTPLPSLRRRVQFHQRQIALPDPGFWRAGHFDIIFCRNMLMYLEAPSLRQAVQHLATALAPGGALFLGHAETLHSLTDQLVLQQGAGCFFHQRRDDVAAASQALVPHTAPRPSTLDPDWLATHRAGAKVSAATGADAPAPDSIWDAPFPTEWPTLDGDEDSTRQLDRALQLVETGHVNDGLRVCASLITPSVPADIQADALYIQALALEERGELPAAEWHHQRAAAKDAHFAMPHLRLGLLARRRGEPVAARRELRCALELLDTESPARLRRFGGGFERQALRQLCTNDLGDLR</sequence>
<evidence type="ECO:0000256" key="2">
    <source>
        <dbReference type="ARBA" id="ARBA00022679"/>
    </source>
</evidence>
<proteinExistence type="predicted"/>
<dbReference type="Gene3D" id="3.40.50.150">
    <property type="entry name" value="Vaccinia Virus protein VP39"/>
    <property type="match status" value="1"/>
</dbReference>
<dbReference type="InterPro" id="IPR022642">
    <property type="entry name" value="CheR_C"/>
</dbReference>
<dbReference type="SUPFAM" id="SSF48452">
    <property type="entry name" value="TPR-like"/>
    <property type="match status" value="1"/>
</dbReference>
<evidence type="ECO:0000313" key="6">
    <source>
        <dbReference type="Proteomes" id="UP000574369"/>
    </source>
</evidence>
<dbReference type="EC" id="2.1.1.80" evidence="5"/>
<name>A0ABR6GZJ2_9BURK</name>
<dbReference type="CDD" id="cd02440">
    <property type="entry name" value="AdoMet_MTases"/>
    <property type="match status" value="1"/>
</dbReference>
<dbReference type="PROSITE" id="PS50123">
    <property type="entry name" value="CHER"/>
    <property type="match status" value="1"/>
</dbReference>
<dbReference type="Proteomes" id="UP000574369">
    <property type="component" value="Unassembled WGS sequence"/>
</dbReference>
<dbReference type="PANTHER" id="PTHR24422">
    <property type="entry name" value="CHEMOTAXIS PROTEIN METHYLTRANSFERASE"/>
    <property type="match status" value="1"/>
</dbReference>
<dbReference type="SUPFAM" id="SSF53335">
    <property type="entry name" value="S-adenosyl-L-methionine-dependent methyltransferases"/>
    <property type="match status" value="1"/>
</dbReference>
<dbReference type="GO" id="GO:0008983">
    <property type="term" value="F:protein-glutamate O-methyltransferase activity"/>
    <property type="evidence" value="ECO:0007669"/>
    <property type="project" value="UniProtKB-EC"/>
</dbReference>
<gene>
    <name evidence="5" type="ORF">FHS28_004601</name>
</gene>
<dbReference type="GO" id="GO:0032259">
    <property type="term" value="P:methylation"/>
    <property type="evidence" value="ECO:0007669"/>
    <property type="project" value="UniProtKB-KW"/>
</dbReference>
<dbReference type="InterPro" id="IPR011990">
    <property type="entry name" value="TPR-like_helical_dom_sf"/>
</dbReference>
<organism evidence="5 6">
    <name type="scientific">Roseateles terrae</name>
    <dbReference type="NCBI Taxonomy" id="431060"/>
    <lineage>
        <taxon>Bacteria</taxon>
        <taxon>Pseudomonadati</taxon>
        <taxon>Pseudomonadota</taxon>
        <taxon>Betaproteobacteria</taxon>
        <taxon>Burkholderiales</taxon>
        <taxon>Sphaerotilaceae</taxon>
        <taxon>Roseateles</taxon>
    </lineage>
</organism>
<evidence type="ECO:0000259" key="4">
    <source>
        <dbReference type="PROSITE" id="PS50123"/>
    </source>
</evidence>
<keyword evidence="2 5" id="KW-0808">Transferase</keyword>
<dbReference type="InterPro" id="IPR000780">
    <property type="entry name" value="CheR_MeTrfase"/>
</dbReference>
<comment type="caution">
    <text evidence="5">The sequence shown here is derived from an EMBL/GenBank/DDBJ whole genome shotgun (WGS) entry which is preliminary data.</text>
</comment>
<dbReference type="EMBL" id="JACHXO010000010">
    <property type="protein sequence ID" value="MBB3197176.1"/>
    <property type="molecule type" value="Genomic_DNA"/>
</dbReference>
<accession>A0ABR6GZJ2</accession>
<protein>
    <submittedName>
        <fullName evidence="5">Chemotaxis protein methyltransferase CheR</fullName>
        <ecNumber evidence="5">2.1.1.80</ecNumber>
    </submittedName>
</protein>
<dbReference type="SMART" id="SM00138">
    <property type="entry name" value="MeTrc"/>
    <property type="match status" value="1"/>
</dbReference>
<dbReference type="Pfam" id="PF01739">
    <property type="entry name" value="CheR"/>
    <property type="match status" value="1"/>
</dbReference>
<dbReference type="RefSeq" id="WP_088454133.1">
    <property type="nucleotide sequence ID" value="NZ_JACHXO010000010.1"/>
</dbReference>